<keyword evidence="1" id="KW-0749">Sporulation</keyword>
<dbReference type="InterPro" id="IPR012347">
    <property type="entry name" value="Ferritin-like"/>
</dbReference>
<accession>A0A5S5CDG3</accession>
<dbReference type="InterPro" id="IPR012851">
    <property type="entry name" value="Spore_coat_CotF-like"/>
</dbReference>
<dbReference type="PANTHER" id="PTHR39183:SF1">
    <property type="entry name" value="SPORE COAT PROTEIN F-LIKE PROTEIN YHCQ"/>
    <property type="match status" value="1"/>
</dbReference>
<proteinExistence type="inferred from homology"/>
<organism evidence="4 5">
    <name type="scientific">Paenibacillus methanolicus</name>
    <dbReference type="NCBI Taxonomy" id="582686"/>
    <lineage>
        <taxon>Bacteria</taxon>
        <taxon>Bacillati</taxon>
        <taxon>Bacillota</taxon>
        <taxon>Bacilli</taxon>
        <taxon>Bacillales</taxon>
        <taxon>Paenibacillaceae</taxon>
        <taxon>Paenibacillus</taxon>
    </lineage>
</organism>
<reference evidence="4 5" key="1">
    <citation type="submission" date="2019-07" db="EMBL/GenBank/DDBJ databases">
        <title>Genomic Encyclopedia of Type Strains, Phase III (KMG-III): the genomes of soil and plant-associated and newly described type strains.</title>
        <authorList>
            <person name="Whitman W."/>
        </authorList>
    </citation>
    <scope>NUCLEOTIDE SEQUENCE [LARGE SCALE GENOMIC DNA]</scope>
    <source>
        <strain evidence="4 5">BL24</strain>
    </source>
</reference>
<comment type="similarity">
    <text evidence="3">Belongs to the CotF family.</text>
</comment>
<dbReference type="Gene3D" id="1.20.1260.10">
    <property type="match status" value="1"/>
</dbReference>
<dbReference type="Proteomes" id="UP000323257">
    <property type="component" value="Unassembled WGS sequence"/>
</dbReference>
<gene>
    <name evidence="4" type="ORF">BCM02_10351</name>
</gene>
<evidence type="ECO:0000313" key="5">
    <source>
        <dbReference type="Proteomes" id="UP000323257"/>
    </source>
</evidence>
<dbReference type="Pfam" id="PF07875">
    <property type="entry name" value="Coat_F"/>
    <property type="match status" value="1"/>
</dbReference>
<evidence type="ECO:0000256" key="2">
    <source>
        <dbReference type="ARBA" id="ARBA00024325"/>
    </source>
</evidence>
<dbReference type="GO" id="GO:0030435">
    <property type="term" value="P:sporulation resulting in formation of a cellular spore"/>
    <property type="evidence" value="ECO:0007669"/>
    <property type="project" value="UniProtKB-KW"/>
</dbReference>
<evidence type="ECO:0000313" key="4">
    <source>
        <dbReference type="EMBL" id="TYP76390.1"/>
    </source>
</evidence>
<sequence>MNVQQDGPIKMDALDPANALNMPEMADMTFAMDFLMRAKEGVRNIAVALTETVSPQARALLREQLRQGIALHQEITELMVRKKWFHPYELQEQFKLDVLSLTNTLEISKQKLFADDTSRKGMFDRTPDEHMGGSEA</sequence>
<dbReference type="AlphaFoldDB" id="A0A5S5CDG3"/>
<evidence type="ECO:0000256" key="1">
    <source>
        <dbReference type="ARBA" id="ARBA00022969"/>
    </source>
</evidence>
<keyword evidence="5" id="KW-1185">Reference proteome</keyword>
<dbReference type="PANTHER" id="PTHR39183">
    <property type="entry name" value="SPORE COAT PROTEIN F-LIKE PROTEIN YHCQ"/>
    <property type="match status" value="1"/>
</dbReference>
<comment type="caution">
    <text evidence="4">The sequence shown here is derived from an EMBL/GenBank/DDBJ whole genome shotgun (WGS) entry which is preliminary data.</text>
</comment>
<evidence type="ECO:0000256" key="3">
    <source>
        <dbReference type="ARBA" id="ARBA00024344"/>
    </source>
</evidence>
<protein>
    <submittedName>
        <fullName evidence="4">Coat F domain-containing protein</fullName>
    </submittedName>
</protein>
<name>A0A5S5CDG3_9BACL</name>
<dbReference type="EMBL" id="VNHS01000003">
    <property type="protein sequence ID" value="TYP76390.1"/>
    <property type="molecule type" value="Genomic_DNA"/>
</dbReference>
<comment type="subcellular location">
    <subcellularLocation>
        <location evidence="2">Spore coat</location>
    </subcellularLocation>
</comment>